<dbReference type="Proteomes" id="UP000002051">
    <property type="component" value="Unassembled WGS sequence"/>
</dbReference>
<dbReference type="eggNOG" id="KOG4197">
    <property type="taxonomic scope" value="Eukaryota"/>
</dbReference>
<comment type="similarity">
    <text evidence="3">Belongs to the PPR family. PCMP-E subfamily.</text>
</comment>
<dbReference type="Pfam" id="PF01535">
    <property type="entry name" value="PPR"/>
    <property type="match status" value="7"/>
</dbReference>
<evidence type="ECO:0000256" key="3">
    <source>
        <dbReference type="ARBA" id="ARBA00061659"/>
    </source>
</evidence>
<dbReference type="InterPro" id="IPR046960">
    <property type="entry name" value="PPR_At4g14850-like_plant"/>
</dbReference>
<dbReference type="GO" id="GO:0008270">
    <property type="term" value="F:zinc ion binding"/>
    <property type="evidence" value="ECO:0007669"/>
    <property type="project" value="InterPro"/>
</dbReference>
<dbReference type="GO" id="GO:0003723">
    <property type="term" value="F:RNA binding"/>
    <property type="evidence" value="ECO:0007669"/>
    <property type="project" value="InterPro"/>
</dbReference>
<dbReference type="HOGENOM" id="CLU_002706_15_1_1"/>
<evidence type="ECO:0000259" key="5">
    <source>
        <dbReference type="Pfam" id="PF00004"/>
    </source>
</evidence>
<organism evidence="7 9">
    <name type="scientific">Medicago truncatula</name>
    <name type="common">Barrel medic</name>
    <name type="synonym">Medicago tribuloides</name>
    <dbReference type="NCBI Taxonomy" id="3880"/>
    <lineage>
        <taxon>Eukaryota</taxon>
        <taxon>Viridiplantae</taxon>
        <taxon>Streptophyta</taxon>
        <taxon>Embryophyta</taxon>
        <taxon>Tracheophyta</taxon>
        <taxon>Spermatophyta</taxon>
        <taxon>Magnoliopsida</taxon>
        <taxon>eudicotyledons</taxon>
        <taxon>Gunneridae</taxon>
        <taxon>Pentapetalae</taxon>
        <taxon>rosids</taxon>
        <taxon>fabids</taxon>
        <taxon>Fabales</taxon>
        <taxon>Fabaceae</taxon>
        <taxon>Papilionoideae</taxon>
        <taxon>50 kb inversion clade</taxon>
        <taxon>NPAAA clade</taxon>
        <taxon>Hologalegina</taxon>
        <taxon>IRL clade</taxon>
        <taxon>Trifolieae</taxon>
        <taxon>Medicago</taxon>
    </lineage>
</organism>
<dbReference type="ExpressionAtlas" id="G7L5W5">
    <property type="expression patterns" value="differential"/>
</dbReference>
<dbReference type="GO" id="GO:0016887">
    <property type="term" value="F:ATP hydrolysis activity"/>
    <property type="evidence" value="ECO:0007669"/>
    <property type="project" value="InterPro"/>
</dbReference>
<dbReference type="InterPro" id="IPR011990">
    <property type="entry name" value="TPR-like_helical_dom_sf"/>
</dbReference>
<dbReference type="eggNOG" id="KOG1135">
    <property type="taxonomic scope" value="Eukaryota"/>
</dbReference>
<dbReference type="Pfam" id="PF14432">
    <property type="entry name" value="DYW_deaminase"/>
    <property type="match status" value="1"/>
</dbReference>
<feature type="repeat" description="PPR" evidence="4">
    <location>
        <begin position="186"/>
        <end position="220"/>
    </location>
</feature>
<evidence type="ECO:0000313" key="9">
    <source>
        <dbReference type="Proteomes" id="UP000002051"/>
    </source>
</evidence>
<feature type="domain" description="DYW" evidence="6">
    <location>
        <begin position="706"/>
        <end position="796"/>
    </location>
</feature>
<dbReference type="EMBL" id="CM001223">
    <property type="protein sequence ID" value="AES81160.2"/>
    <property type="molecule type" value="Genomic_DNA"/>
</dbReference>
<evidence type="ECO:0000313" key="8">
    <source>
        <dbReference type="EnsemblPlants" id="AES81160"/>
    </source>
</evidence>
<dbReference type="PaxDb" id="3880-AES81160"/>
<dbReference type="Gene3D" id="1.25.40.10">
    <property type="entry name" value="Tetratricopeptide repeat domain"/>
    <property type="match status" value="5"/>
</dbReference>
<accession>A0A0C3WC09</accession>
<dbReference type="GO" id="GO:0005524">
    <property type="term" value="F:ATP binding"/>
    <property type="evidence" value="ECO:0007669"/>
    <property type="project" value="InterPro"/>
</dbReference>
<feature type="repeat" description="PPR" evidence="4">
    <location>
        <begin position="491"/>
        <end position="525"/>
    </location>
</feature>
<dbReference type="InterPro" id="IPR027417">
    <property type="entry name" value="P-loop_NTPase"/>
</dbReference>
<dbReference type="InterPro" id="IPR046848">
    <property type="entry name" value="E_motif"/>
</dbReference>
<dbReference type="InterPro" id="IPR002885">
    <property type="entry name" value="PPR_rpt"/>
</dbReference>
<comment type="similarity">
    <text evidence="1">Belongs to the PPR family. PCMP-H subfamily.</text>
</comment>
<sequence length="1099" mass="122991">MLSLLKSVSKFYKSATTSLHKDADFNALFNSCVNVNATKKLHALLLVFGKSQNIVLSTKLINLYVTHGDISLSRSTFDYIHKKNIFSWNSIISAYVRFGKYHEAMNCVNQLFSMCGGGHLRPDFYTFPPILKACVSLVDGKKVHCCVFKMGFEDDVFVAASLVHLYSRYGVLDVAHKVFVDMPVKDVGSWNAMISGFCQNGNAAGALGVLNRMKGEGVKMDTITVASILPVCAQSDDVINGVLIHLHVLKHGLDSDVFVSNALINMYSKFGRLQDAQMVFDQMEVRDLVSWNSIIAAYEQNNDPSTALRFFKGMQLGGIRPDLLTVVSLTSIFSQLSDQRISRSILGFVIRREWLDKDVVIGNALVNMYAKLGYMNCAHTVFDQLPRKDTISWNTLVTGYTQNGLASEAIDAYNMMEECRDTIPNQGTWVSIIPAYSHVGALQQGMKIHAKLIKNSLYLDVFVATCLIDLYGKCGRLEDAMSLFYEIPRDTSVPWNAIIASLGIHGRGEEALQLFKDMLAERVKADHITFVSLLSACSHSGLVDEGQKCFDIMQKEYGIKPSLKHYGCMVDLLGRAGYLEKAYELVRNMPIQPDASIWGALLSACKIYGNAELGTLASDRLLEVDSENVGYYVLLSNIYANTEKWEGVIKVRSLARDRGLRKTPGWSSVVVGSKAEVFYTGNQTHPKYTEIYKELKVLSAKMKSLGYVPDYSFVYQDIEEDEKEQILNSHSERLAIAFGIISTPPRSPIRIFKNLRVCGDCHNATKYISRISEREIVVRDSNRFHHFKDGICSCAKSIEDSVINIELKPLAQAPRFASHPRVAFVKIPECGILDSIKPISEVESKERQDMIDLALQKYFEVDRYLSRGDVLELALIGTVIPRFAFLVTKQHKRMKTLSVLSYVYVFSLIFLNLKKVYQVIAMEPSDEPVLRVNKTLTALVLVVSSPSALPPDLLTTGPEGPVPLLRDTVKILVSILAPTLCPSALSSKFRVSVLLYGLEGCGKRTVVRYVARRLGLHVVEYNCHDLMGSDRTSVALAQAFKAAQRYSPTILLLRHFEVFRDSQSPEGADSATRQIIIEGPLCEDYYKIRDYLYSQFYLL</sequence>
<dbReference type="AlphaFoldDB" id="G7L5W5"/>
<dbReference type="PANTHER" id="PTHR47926">
    <property type="entry name" value="PENTATRICOPEPTIDE REPEAT-CONTAINING PROTEIN"/>
    <property type="match status" value="1"/>
</dbReference>
<name>G7L5W5_MEDTR</name>
<dbReference type="GO" id="GO:0009451">
    <property type="term" value="P:RNA modification"/>
    <property type="evidence" value="ECO:0000318"/>
    <property type="project" value="GO_Central"/>
</dbReference>
<reference evidence="7 9" key="1">
    <citation type="journal article" date="2011" name="Nature">
        <title>The Medicago genome provides insight into the evolution of rhizobial symbioses.</title>
        <authorList>
            <person name="Young N.D."/>
            <person name="Debelle F."/>
            <person name="Oldroyd G.E."/>
            <person name="Geurts R."/>
            <person name="Cannon S.B."/>
            <person name="Udvardi M.K."/>
            <person name="Benedito V.A."/>
            <person name="Mayer K.F."/>
            <person name="Gouzy J."/>
            <person name="Schoof H."/>
            <person name="Van de Peer Y."/>
            <person name="Proost S."/>
            <person name="Cook D.R."/>
            <person name="Meyers B.C."/>
            <person name="Spannagl M."/>
            <person name="Cheung F."/>
            <person name="De Mita S."/>
            <person name="Krishnakumar V."/>
            <person name="Gundlach H."/>
            <person name="Zhou S."/>
            <person name="Mudge J."/>
            <person name="Bharti A.K."/>
            <person name="Murray J.D."/>
            <person name="Naoumkina M.A."/>
            <person name="Rosen B."/>
            <person name="Silverstein K.A."/>
            <person name="Tang H."/>
            <person name="Rombauts S."/>
            <person name="Zhao P.X."/>
            <person name="Zhou P."/>
            <person name="Barbe V."/>
            <person name="Bardou P."/>
            <person name="Bechner M."/>
            <person name="Bellec A."/>
            <person name="Berger A."/>
            <person name="Berges H."/>
            <person name="Bidwell S."/>
            <person name="Bisseling T."/>
            <person name="Choisne N."/>
            <person name="Couloux A."/>
            <person name="Denny R."/>
            <person name="Deshpande S."/>
            <person name="Dai X."/>
            <person name="Doyle J.J."/>
            <person name="Dudez A.M."/>
            <person name="Farmer A.D."/>
            <person name="Fouteau S."/>
            <person name="Franken C."/>
            <person name="Gibelin C."/>
            <person name="Gish J."/>
            <person name="Goldstein S."/>
            <person name="Gonzalez A.J."/>
            <person name="Green P.J."/>
            <person name="Hallab A."/>
            <person name="Hartog M."/>
            <person name="Hua A."/>
            <person name="Humphray S.J."/>
            <person name="Jeong D.H."/>
            <person name="Jing Y."/>
            <person name="Jocker A."/>
            <person name="Kenton S.M."/>
            <person name="Kim D.J."/>
            <person name="Klee K."/>
            <person name="Lai H."/>
            <person name="Lang C."/>
            <person name="Lin S."/>
            <person name="Macmil S.L."/>
            <person name="Magdelenat G."/>
            <person name="Matthews L."/>
            <person name="McCorrison J."/>
            <person name="Monaghan E.L."/>
            <person name="Mun J.H."/>
            <person name="Najar F.Z."/>
            <person name="Nicholson C."/>
            <person name="Noirot C."/>
            <person name="O'Bleness M."/>
            <person name="Paule C.R."/>
            <person name="Poulain J."/>
            <person name="Prion F."/>
            <person name="Qin B."/>
            <person name="Qu C."/>
            <person name="Retzel E.F."/>
            <person name="Riddle C."/>
            <person name="Sallet E."/>
            <person name="Samain S."/>
            <person name="Samson N."/>
            <person name="Sanders I."/>
            <person name="Saurat O."/>
            <person name="Scarpelli C."/>
            <person name="Schiex T."/>
            <person name="Segurens B."/>
            <person name="Severin A.J."/>
            <person name="Sherrier D.J."/>
            <person name="Shi R."/>
            <person name="Sims S."/>
            <person name="Singer S.R."/>
            <person name="Sinharoy S."/>
            <person name="Sterck L."/>
            <person name="Viollet A."/>
            <person name="Wang B.B."/>
            <person name="Wang K."/>
            <person name="Wang M."/>
            <person name="Wang X."/>
            <person name="Warfsmann J."/>
            <person name="Weissenbach J."/>
            <person name="White D.D."/>
            <person name="White J.D."/>
            <person name="Wiley G.B."/>
            <person name="Wincker P."/>
            <person name="Xing Y."/>
            <person name="Yang L."/>
            <person name="Yao Z."/>
            <person name="Ying F."/>
            <person name="Zhai J."/>
            <person name="Zhou L."/>
            <person name="Zuber A."/>
            <person name="Denarie J."/>
            <person name="Dixon R.A."/>
            <person name="May G.D."/>
            <person name="Schwartz D.C."/>
            <person name="Rogers J."/>
            <person name="Quetier F."/>
            <person name="Town C.D."/>
            <person name="Roe B.A."/>
        </authorList>
    </citation>
    <scope>NUCLEOTIDE SEQUENCE [LARGE SCALE GENOMIC DNA]</scope>
    <source>
        <strain evidence="7">A17</strain>
        <strain evidence="8 9">cv. Jemalong A17</strain>
    </source>
</reference>
<dbReference type="EnsemblPlants" id="AES81160">
    <property type="protein sequence ID" value="AES81160"/>
    <property type="gene ID" value="MTR_7g089260"/>
</dbReference>
<dbReference type="PROSITE" id="PS51375">
    <property type="entry name" value="PPR"/>
    <property type="match status" value="8"/>
</dbReference>
<feature type="repeat" description="PPR" evidence="4">
    <location>
        <begin position="460"/>
        <end position="490"/>
    </location>
</feature>
<keyword evidence="9" id="KW-1185">Reference proteome</keyword>
<dbReference type="SUPFAM" id="SSF52540">
    <property type="entry name" value="P-loop containing nucleoside triphosphate hydrolases"/>
    <property type="match status" value="1"/>
</dbReference>
<dbReference type="InterPro" id="IPR003959">
    <property type="entry name" value="ATPase_AAA_core"/>
</dbReference>
<feature type="repeat" description="PPR" evidence="4">
    <location>
        <begin position="526"/>
        <end position="561"/>
    </location>
</feature>
<gene>
    <name evidence="7" type="ordered locus">MTR_7g089260</name>
</gene>
<feature type="repeat" description="PPR" evidence="4">
    <location>
        <begin position="389"/>
        <end position="419"/>
    </location>
</feature>
<proteinExistence type="inferred from homology"/>
<evidence type="ECO:0000256" key="2">
    <source>
        <dbReference type="ARBA" id="ARBA00022737"/>
    </source>
</evidence>
<reference evidence="8" key="3">
    <citation type="submission" date="2015-04" db="UniProtKB">
        <authorList>
            <consortium name="EnsemblPlants"/>
        </authorList>
    </citation>
    <scope>IDENTIFICATION</scope>
    <source>
        <strain evidence="8">cv. Jemalong A17</strain>
    </source>
</reference>
<dbReference type="InterPro" id="IPR032867">
    <property type="entry name" value="DYW_dom"/>
</dbReference>
<dbReference type="Pfam" id="PF13041">
    <property type="entry name" value="PPR_2"/>
    <property type="match status" value="2"/>
</dbReference>
<dbReference type="STRING" id="3880.G7L5W5"/>
<protein>
    <submittedName>
        <fullName evidence="7">Pentatricopeptide (PPR) repeat protein</fullName>
    </submittedName>
</protein>
<dbReference type="PANTHER" id="PTHR47926:SF486">
    <property type="entry name" value="(WILD MALAYSIAN BANANA) HYPOTHETICAL PROTEIN"/>
    <property type="match status" value="1"/>
</dbReference>
<dbReference type="FunFam" id="1.25.40.10:FF:000196">
    <property type="entry name" value="Pentatricopeptide repeat-containing protein At4g14850"/>
    <property type="match status" value="1"/>
</dbReference>
<feature type="repeat" description="PPR" evidence="4">
    <location>
        <begin position="84"/>
        <end position="114"/>
    </location>
</feature>
<feature type="domain" description="ATPase AAA-type core" evidence="5">
    <location>
        <begin position="993"/>
        <end position="1063"/>
    </location>
</feature>
<dbReference type="NCBIfam" id="TIGR00756">
    <property type="entry name" value="PPR"/>
    <property type="match status" value="4"/>
</dbReference>
<dbReference type="Pfam" id="PF20431">
    <property type="entry name" value="E_motif"/>
    <property type="match status" value="1"/>
</dbReference>
<dbReference type="Pfam" id="PF00004">
    <property type="entry name" value="AAA"/>
    <property type="match status" value="1"/>
</dbReference>
<evidence type="ECO:0000259" key="6">
    <source>
        <dbReference type="Pfam" id="PF14432"/>
    </source>
</evidence>
<feature type="repeat" description="PPR" evidence="4">
    <location>
        <begin position="256"/>
        <end position="286"/>
    </location>
</feature>
<accession>G7L5W5</accession>
<dbReference type="Gene3D" id="3.40.50.300">
    <property type="entry name" value="P-loop containing nucleotide triphosphate hydrolases"/>
    <property type="match status" value="1"/>
</dbReference>
<evidence type="ECO:0000256" key="1">
    <source>
        <dbReference type="ARBA" id="ARBA00006643"/>
    </source>
</evidence>
<reference evidence="7 9" key="2">
    <citation type="journal article" date="2014" name="BMC Genomics">
        <title>An improved genome release (version Mt4.0) for the model legume Medicago truncatula.</title>
        <authorList>
            <person name="Tang H."/>
            <person name="Krishnakumar V."/>
            <person name="Bidwell S."/>
            <person name="Rosen B."/>
            <person name="Chan A."/>
            <person name="Zhou S."/>
            <person name="Gentzbittel L."/>
            <person name="Childs K.L."/>
            <person name="Yandell M."/>
            <person name="Gundlach H."/>
            <person name="Mayer K.F."/>
            <person name="Schwartz D.C."/>
            <person name="Town C.D."/>
        </authorList>
    </citation>
    <scope>GENOME REANNOTATION</scope>
    <source>
        <strain evidence="8 9">cv. Jemalong A17</strain>
    </source>
</reference>
<evidence type="ECO:0000313" key="7">
    <source>
        <dbReference type="EMBL" id="AES81160.2"/>
    </source>
</evidence>
<dbReference type="eggNOG" id="KOG0736">
    <property type="taxonomic scope" value="Eukaryota"/>
</dbReference>
<feature type="repeat" description="PPR" evidence="4">
    <location>
        <begin position="287"/>
        <end position="321"/>
    </location>
</feature>
<dbReference type="FunFam" id="1.25.40.10:FF:000344">
    <property type="entry name" value="Pentatricopeptide repeat-containing protein"/>
    <property type="match status" value="1"/>
</dbReference>
<keyword evidence="2" id="KW-0677">Repeat</keyword>
<dbReference type="FunFam" id="1.25.40.10:FF:000090">
    <property type="entry name" value="Pentatricopeptide repeat-containing protein, chloroplastic"/>
    <property type="match status" value="1"/>
</dbReference>
<evidence type="ECO:0000256" key="4">
    <source>
        <dbReference type="PROSITE-ProRule" id="PRU00708"/>
    </source>
</evidence>